<protein>
    <submittedName>
        <fullName evidence="1">Phosphinothricin acetyltransferase</fullName>
    </submittedName>
</protein>
<evidence type="ECO:0000313" key="2">
    <source>
        <dbReference type="Proteomes" id="UP000471082"/>
    </source>
</evidence>
<dbReference type="EMBL" id="JAAGYU010001089">
    <property type="protein sequence ID" value="NEL79938.1"/>
    <property type="molecule type" value="Genomic_DNA"/>
</dbReference>
<dbReference type="Proteomes" id="UP000471082">
    <property type="component" value="Unassembled WGS sequence"/>
</dbReference>
<proteinExistence type="predicted"/>
<dbReference type="AlphaFoldDB" id="A0A7X5SB73"/>
<evidence type="ECO:0000313" key="1">
    <source>
        <dbReference type="EMBL" id="NEL79938.1"/>
    </source>
</evidence>
<dbReference type="SUPFAM" id="SSF55729">
    <property type="entry name" value="Acyl-CoA N-acyltransferases (Nat)"/>
    <property type="match status" value="1"/>
</dbReference>
<feature type="non-terminal residue" evidence="1">
    <location>
        <position position="1"/>
    </location>
</feature>
<dbReference type="GO" id="GO:0016740">
    <property type="term" value="F:transferase activity"/>
    <property type="evidence" value="ECO:0007669"/>
    <property type="project" value="UniProtKB-KW"/>
</dbReference>
<organism evidence="1 2">
    <name type="scientific">Xanthomonas perforans</name>
    <dbReference type="NCBI Taxonomy" id="442694"/>
    <lineage>
        <taxon>Bacteria</taxon>
        <taxon>Pseudomonadati</taxon>
        <taxon>Pseudomonadota</taxon>
        <taxon>Gammaproteobacteria</taxon>
        <taxon>Lysobacterales</taxon>
        <taxon>Lysobacteraceae</taxon>
        <taxon>Xanthomonas</taxon>
    </lineage>
</organism>
<reference evidence="1 2" key="1">
    <citation type="submission" date="2019-11" db="EMBL/GenBank/DDBJ databases">
        <title>Genome-resolved metagenomics to study the prevalence of co-infection and intraspecific heterogeneity among plant pathogen metapopulations.</title>
        <authorList>
            <person name="Newberry E."/>
            <person name="Bhandari R."/>
            <person name="Kemble J."/>
            <person name="Sikora E."/>
            <person name="Potnis N."/>
        </authorList>
    </citation>
    <scope>NUCLEOTIDE SEQUENCE [LARGE SCALE GENOMIC DNA]</scope>
    <source>
        <strain evidence="1">Xp_Tom_Tuscaloosa_18b</strain>
    </source>
</reference>
<dbReference type="InterPro" id="IPR016181">
    <property type="entry name" value="Acyl_CoA_acyltransferase"/>
</dbReference>
<keyword evidence="1" id="KW-0808">Transferase</keyword>
<comment type="caution">
    <text evidence="1">The sequence shown here is derived from an EMBL/GenBank/DDBJ whole genome shotgun (WGS) entry which is preliminary data.</text>
</comment>
<sequence length="54" mass="5897">GDADNLASRRLHERFGFRTVGVFTGIGRKHGRWLDGVQMQRALGSGDTAPPSDE</sequence>
<accession>A0A7X5SB73</accession>
<dbReference type="Gene3D" id="3.40.630.30">
    <property type="match status" value="1"/>
</dbReference>
<gene>
    <name evidence="1" type="ORF">G3W61_27305</name>
</gene>
<name>A0A7X5SB73_XANPE</name>